<organism evidence="9 10">
    <name type="scientific">Klebsiella pneumoniae subsp. pneumoniae</name>
    <dbReference type="NCBI Taxonomy" id="72407"/>
    <lineage>
        <taxon>Bacteria</taxon>
        <taxon>Pseudomonadati</taxon>
        <taxon>Pseudomonadota</taxon>
        <taxon>Gammaproteobacteria</taxon>
        <taxon>Enterobacterales</taxon>
        <taxon>Enterobacteriaceae</taxon>
        <taxon>Klebsiella/Raoultella group</taxon>
        <taxon>Klebsiella</taxon>
        <taxon>Klebsiella pneumoniae complex</taxon>
    </lineage>
</organism>
<keyword evidence="1 5" id="KW-0489">Methyltransferase</keyword>
<feature type="domain" description="Methyltransferase" evidence="7">
    <location>
        <begin position="111"/>
        <end position="246"/>
    </location>
</feature>
<dbReference type="PANTHER" id="PTHR18895">
    <property type="entry name" value="HEMK METHYLTRANSFERASE"/>
    <property type="match status" value="1"/>
</dbReference>
<dbReference type="InterPro" id="IPR019874">
    <property type="entry name" value="RF_methyltr_PrmC"/>
</dbReference>
<feature type="binding site" evidence="5">
    <location>
        <begin position="183"/>
        <end position="186"/>
    </location>
    <ligand>
        <name>substrate</name>
    </ligand>
</feature>
<dbReference type="InterPro" id="IPR029063">
    <property type="entry name" value="SAM-dependent_MTases_sf"/>
</dbReference>
<dbReference type="NCBIfam" id="TIGR03534">
    <property type="entry name" value="RF_mod_PrmC"/>
    <property type="match status" value="1"/>
</dbReference>
<dbReference type="EMBL" id="UGMA01000005">
    <property type="protein sequence ID" value="STU69237.1"/>
    <property type="molecule type" value="Genomic_DNA"/>
</dbReference>
<dbReference type="Pfam" id="PF13847">
    <property type="entry name" value="Methyltransf_31"/>
    <property type="match status" value="1"/>
</dbReference>
<proteinExistence type="inferred from homology"/>
<dbReference type="Gene3D" id="1.10.8.10">
    <property type="entry name" value="DNA helicase RuvA subunit, C-terminal domain"/>
    <property type="match status" value="1"/>
</dbReference>
<dbReference type="InterPro" id="IPR040758">
    <property type="entry name" value="PrmC_N"/>
</dbReference>
<dbReference type="InterPro" id="IPR002052">
    <property type="entry name" value="DNA_methylase_N6_adenine_CS"/>
</dbReference>
<keyword evidence="2 5" id="KW-0808">Transferase</keyword>
<dbReference type="FunFam" id="3.40.50.150:FF:000053">
    <property type="entry name" value="Release factor glutamine methyltransferase"/>
    <property type="match status" value="1"/>
</dbReference>
<keyword evidence="6" id="KW-0812">Transmembrane</keyword>
<dbReference type="Pfam" id="PF17827">
    <property type="entry name" value="PrmC_N"/>
    <property type="match status" value="1"/>
</dbReference>
<dbReference type="FunFam" id="1.10.8.10:FF:000032">
    <property type="entry name" value="Release factor glutamine methyltransferase"/>
    <property type="match status" value="1"/>
</dbReference>
<accession>A0A377ZGR2</accession>
<feature type="binding site" evidence="5">
    <location>
        <position position="140"/>
    </location>
    <ligand>
        <name>S-adenosyl-L-methionine</name>
        <dbReference type="ChEBI" id="CHEBI:59789"/>
    </ligand>
</feature>
<evidence type="ECO:0000313" key="9">
    <source>
        <dbReference type="EMBL" id="STU69237.1"/>
    </source>
</evidence>
<evidence type="ECO:0000256" key="6">
    <source>
        <dbReference type="SAM" id="Phobius"/>
    </source>
</evidence>
<feature type="transmembrane region" description="Helical" evidence="6">
    <location>
        <begin position="282"/>
        <end position="311"/>
    </location>
</feature>
<dbReference type="HAMAP" id="MF_02126">
    <property type="entry name" value="RF_methyltr_PrmC"/>
    <property type="match status" value="1"/>
</dbReference>
<keyword evidence="6" id="KW-1133">Transmembrane helix</keyword>
<comment type="similarity">
    <text evidence="5">Belongs to the protein N5-glutamine methyltransferase family. PrmC subfamily.</text>
</comment>
<dbReference type="InterPro" id="IPR007360">
    <property type="entry name" value="SirB"/>
</dbReference>
<dbReference type="InterPro" id="IPR025714">
    <property type="entry name" value="Methyltranfer_dom"/>
</dbReference>
<name>A0A377ZGR2_KLEPN</name>
<feature type="binding site" evidence="5">
    <location>
        <position position="168"/>
    </location>
    <ligand>
        <name>S-adenosyl-L-methionine</name>
        <dbReference type="ChEBI" id="CHEBI:59789"/>
    </ligand>
</feature>
<dbReference type="EC" id="2.1.1.297" evidence="5"/>
<dbReference type="AlphaFoldDB" id="A0A377ZGR2"/>
<evidence type="ECO:0000256" key="5">
    <source>
        <dbReference type="HAMAP-Rule" id="MF_02126"/>
    </source>
</evidence>
<dbReference type="Proteomes" id="UP000254020">
    <property type="component" value="Unassembled WGS sequence"/>
</dbReference>
<gene>
    <name evidence="5 9" type="primary">prmC</name>
    <name evidence="9" type="ORF">NCTC9504_02810</name>
</gene>
<reference evidence="9 10" key="1">
    <citation type="submission" date="2018-06" db="EMBL/GenBank/DDBJ databases">
        <authorList>
            <consortium name="Pathogen Informatics"/>
            <person name="Doyle S."/>
        </authorList>
    </citation>
    <scope>NUCLEOTIDE SEQUENCE [LARGE SCALE GENOMIC DNA]</scope>
    <source>
        <strain evidence="9 10">NCTC9504</strain>
    </source>
</reference>
<evidence type="ECO:0000256" key="4">
    <source>
        <dbReference type="ARBA" id="ARBA00048391"/>
    </source>
</evidence>
<dbReference type="InterPro" id="IPR050320">
    <property type="entry name" value="N5-glutamine_MTase"/>
</dbReference>
<dbReference type="GO" id="GO:0003676">
    <property type="term" value="F:nucleic acid binding"/>
    <property type="evidence" value="ECO:0007669"/>
    <property type="project" value="InterPro"/>
</dbReference>
<comment type="catalytic activity">
    <reaction evidence="4 5">
        <text>L-glutaminyl-[peptide chain release factor] + S-adenosyl-L-methionine = N(5)-methyl-L-glutaminyl-[peptide chain release factor] + S-adenosyl-L-homocysteine + H(+)</text>
        <dbReference type="Rhea" id="RHEA:42896"/>
        <dbReference type="Rhea" id="RHEA-COMP:10271"/>
        <dbReference type="Rhea" id="RHEA-COMP:10272"/>
        <dbReference type="ChEBI" id="CHEBI:15378"/>
        <dbReference type="ChEBI" id="CHEBI:30011"/>
        <dbReference type="ChEBI" id="CHEBI:57856"/>
        <dbReference type="ChEBI" id="CHEBI:59789"/>
        <dbReference type="ChEBI" id="CHEBI:61891"/>
        <dbReference type="EC" id="2.1.1.297"/>
    </reaction>
</comment>
<evidence type="ECO:0000313" key="10">
    <source>
        <dbReference type="Proteomes" id="UP000254020"/>
    </source>
</evidence>
<dbReference type="NCBIfam" id="TIGR00536">
    <property type="entry name" value="hemK_fam"/>
    <property type="match status" value="1"/>
</dbReference>
<dbReference type="Pfam" id="PF04247">
    <property type="entry name" value="SirB"/>
    <property type="match status" value="1"/>
</dbReference>
<dbReference type="CDD" id="cd02440">
    <property type="entry name" value="AdoMet_MTases"/>
    <property type="match status" value="1"/>
</dbReference>
<dbReference type="InterPro" id="IPR004556">
    <property type="entry name" value="HemK-like"/>
</dbReference>
<dbReference type="GO" id="GO:0102559">
    <property type="term" value="F:peptide chain release factor N(5)-glutamine methyltransferase activity"/>
    <property type="evidence" value="ECO:0007669"/>
    <property type="project" value="UniProtKB-EC"/>
</dbReference>
<feature type="transmembrane region" description="Helical" evidence="6">
    <location>
        <begin position="355"/>
        <end position="376"/>
    </location>
</feature>
<comment type="function">
    <text evidence="5">Methylates the class 1 translation termination release factors RF1/PrfA and RF2/PrfB on the glutamine residue of the universally conserved GGQ motif.</text>
</comment>
<evidence type="ECO:0000256" key="2">
    <source>
        <dbReference type="ARBA" id="ARBA00022679"/>
    </source>
</evidence>
<sequence>MTFQAWLQQAIARLAESDSPRRDAEILLGHVTGRARTWILAFGETTLSADEAARLEALLVRRQRGEPIAHLVGQREFWSLPLFVSPATLIPRPDTECLVEQALARLPTAPCRILDLGTGTGAIALALASERPDCDVTAVDVMPDAVALALRNAEHLGIANVTISQSDWFSALAGQRFATIVSNPPYIDAADPHLAEGDVRFEPLTALVAGDQGLADLAHIIREGRQYLQPGGWMLLEHGWTQGEAVRALFREAGYLDVATCRDYGDNERLTLGRLPDHGECWLMNLFTAVLYLHIATVAVSVGLFVLRYWWMYHQSPLLNQRWVRIAPHCSDTLLFLSGAGLMAITHYLPFTEDGAWLTEKLFGVIIYIALGFIALGRRRPRSQQSRFIAFLLALVVLFIIIQLAITRIPILG</sequence>
<feature type="domain" description="Release factor glutamine methyltransferase N-terminal" evidence="8">
    <location>
        <begin position="6"/>
        <end position="73"/>
    </location>
</feature>
<dbReference type="NCBIfam" id="NF007622">
    <property type="entry name" value="PRK10278.1"/>
    <property type="match status" value="1"/>
</dbReference>
<feature type="transmembrane region" description="Helical" evidence="6">
    <location>
        <begin position="332"/>
        <end position="349"/>
    </location>
</feature>
<evidence type="ECO:0000259" key="7">
    <source>
        <dbReference type="Pfam" id="PF13847"/>
    </source>
</evidence>
<dbReference type="Gene3D" id="3.40.50.150">
    <property type="entry name" value="Vaccinia Virus protein VP39"/>
    <property type="match status" value="1"/>
</dbReference>
<dbReference type="SUPFAM" id="SSF53335">
    <property type="entry name" value="S-adenosyl-L-methionine-dependent methyltransferases"/>
    <property type="match status" value="1"/>
</dbReference>
<feature type="binding site" evidence="5">
    <location>
        <position position="183"/>
    </location>
    <ligand>
        <name>S-adenosyl-L-methionine</name>
        <dbReference type="ChEBI" id="CHEBI:59789"/>
    </ligand>
</feature>
<dbReference type="PROSITE" id="PS00092">
    <property type="entry name" value="N6_MTASE"/>
    <property type="match status" value="1"/>
</dbReference>
<evidence type="ECO:0000259" key="8">
    <source>
        <dbReference type="Pfam" id="PF17827"/>
    </source>
</evidence>
<protein>
    <recommendedName>
        <fullName evidence="5">Release factor glutamine methyltransferase</fullName>
        <shortName evidence="5">RF MTase</shortName>
        <ecNumber evidence="5">2.1.1.297</ecNumber>
    </recommendedName>
    <alternativeName>
        <fullName evidence="5">N5-glutamine methyltransferase PrmC</fullName>
    </alternativeName>
    <alternativeName>
        <fullName evidence="5">Protein-(glutamine-N5) MTase PrmC</fullName>
    </alternativeName>
    <alternativeName>
        <fullName evidence="5">Protein-glutamine N-methyltransferase PrmC</fullName>
    </alternativeName>
</protein>
<feature type="transmembrane region" description="Helical" evidence="6">
    <location>
        <begin position="388"/>
        <end position="411"/>
    </location>
</feature>
<keyword evidence="3 5" id="KW-0949">S-adenosyl-L-methionine</keyword>
<keyword evidence="6" id="KW-0472">Membrane</keyword>
<dbReference type="GO" id="GO:0032259">
    <property type="term" value="P:methylation"/>
    <property type="evidence" value="ECO:0007669"/>
    <property type="project" value="UniProtKB-KW"/>
</dbReference>
<evidence type="ECO:0000256" key="1">
    <source>
        <dbReference type="ARBA" id="ARBA00022603"/>
    </source>
</evidence>
<feature type="binding site" evidence="5">
    <location>
        <begin position="117"/>
        <end position="121"/>
    </location>
    <ligand>
        <name>S-adenosyl-L-methionine</name>
        <dbReference type="ChEBI" id="CHEBI:59789"/>
    </ligand>
</feature>
<dbReference type="PANTHER" id="PTHR18895:SF74">
    <property type="entry name" value="MTRF1L RELEASE FACTOR GLUTAMINE METHYLTRANSFERASE"/>
    <property type="match status" value="1"/>
</dbReference>
<evidence type="ECO:0000256" key="3">
    <source>
        <dbReference type="ARBA" id="ARBA00022691"/>
    </source>
</evidence>